<dbReference type="Proteomes" id="UP000765509">
    <property type="component" value="Unassembled WGS sequence"/>
</dbReference>
<dbReference type="AlphaFoldDB" id="A0A9Q3C3T5"/>
<feature type="region of interest" description="Disordered" evidence="1">
    <location>
        <begin position="1"/>
        <end position="81"/>
    </location>
</feature>
<dbReference type="EMBL" id="AVOT02004991">
    <property type="protein sequence ID" value="MBW0477944.1"/>
    <property type="molecule type" value="Genomic_DNA"/>
</dbReference>
<protein>
    <submittedName>
        <fullName evidence="2">Uncharacterized protein</fullName>
    </submittedName>
</protein>
<organism evidence="2 3">
    <name type="scientific">Austropuccinia psidii MF-1</name>
    <dbReference type="NCBI Taxonomy" id="1389203"/>
    <lineage>
        <taxon>Eukaryota</taxon>
        <taxon>Fungi</taxon>
        <taxon>Dikarya</taxon>
        <taxon>Basidiomycota</taxon>
        <taxon>Pucciniomycotina</taxon>
        <taxon>Pucciniomycetes</taxon>
        <taxon>Pucciniales</taxon>
        <taxon>Sphaerophragmiaceae</taxon>
        <taxon>Austropuccinia</taxon>
    </lineage>
</organism>
<evidence type="ECO:0000313" key="3">
    <source>
        <dbReference type="Proteomes" id="UP000765509"/>
    </source>
</evidence>
<sequence>MDQQSTSNLPPLLPEDNMEEQYAEESEEEDQTEQIQSLMEQMQDLLLTQGKNKGKRIKSKSFTSVASPSEPTLPRHVIPEE</sequence>
<name>A0A9Q3C3T5_9BASI</name>
<feature type="compositionally biased region" description="Acidic residues" evidence="1">
    <location>
        <begin position="16"/>
        <end position="32"/>
    </location>
</feature>
<evidence type="ECO:0000313" key="2">
    <source>
        <dbReference type="EMBL" id="MBW0477944.1"/>
    </source>
</evidence>
<accession>A0A9Q3C3T5</accession>
<keyword evidence="3" id="KW-1185">Reference proteome</keyword>
<proteinExistence type="predicted"/>
<comment type="caution">
    <text evidence="2">The sequence shown here is derived from an EMBL/GenBank/DDBJ whole genome shotgun (WGS) entry which is preliminary data.</text>
</comment>
<feature type="compositionally biased region" description="Polar residues" evidence="1">
    <location>
        <begin position="60"/>
        <end position="70"/>
    </location>
</feature>
<evidence type="ECO:0000256" key="1">
    <source>
        <dbReference type="SAM" id="MobiDB-lite"/>
    </source>
</evidence>
<gene>
    <name evidence="2" type="ORF">O181_017659</name>
</gene>
<reference evidence="2" key="1">
    <citation type="submission" date="2021-03" db="EMBL/GenBank/DDBJ databases">
        <title>Draft genome sequence of rust myrtle Austropuccinia psidii MF-1, a brazilian biotype.</title>
        <authorList>
            <person name="Quecine M.C."/>
            <person name="Pachon D.M.R."/>
            <person name="Bonatelli M.L."/>
            <person name="Correr F.H."/>
            <person name="Franceschini L.M."/>
            <person name="Leite T.F."/>
            <person name="Margarido G.R.A."/>
            <person name="Almeida C.A."/>
            <person name="Ferrarezi J.A."/>
            <person name="Labate C.A."/>
        </authorList>
    </citation>
    <scope>NUCLEOTIDE SEQUENCE</scope>
    <source>
        <strain evidence="2">MF-1</strain>
    </source>
</reference>